<dbReference type="Proteomes" id="UP001523565">
    <property type="component" value="Unassembled WGS sequence"/>
</dbReference>
<keyword evidence="2" id="KW-1185">Reference proteome</keyword>
<reference evidence="1 2" key="1">
    <citation type="journal article" date="2022" name="Genome Biol. Evol.">
        <title>Host diet, physiology and behaviors set the stage for Lachnospiraceae cladogenesis.</title>
        <authorList>
            <person name="Vera-Ponce De Leon A."/>
            <person name="Schneider M."/>
            <person name="Jahnes B.C."/>
            <person name="Sadowski V."/>
            <person name="Camuy-Velez L.A."/>
            <person name="Duan J."/>
            <person name="Sabree Z.L."/>
        </authorList>
    </citation>
    <scope>NUCLEOTIDE SEQUENCE [LARGE SCALE GENOMIC DNA]</scope>
    <source>
        <strain evidence="1 2">PAL227</strain>
    </source>
</reference>
<evidence type="ECO:0000313" key="1">
    <source>
        <dbReference type="EMBL" id="MCP1110416.1"/>
    </source>
</evidence>
<dbReference type="EMBL" id="JAMZFV010000012">
    <property type="protein sequence ID" value="MCP1110416.1"/>
    <property type="molecule type" value="Genomic_DNA"/>
</dbReference>
<proteinExistence type="predicted"/>
<comment type="caution">
    <text evidence="1">The sequence shown here is derived from an EMBL/GenBank/DDBJ whole genome shotgun (WGS) entry which is preliminary data.</text>
</comment>
<evidence type="ECO:0008006" key="3">
    <source>
        <dbReference type="Google" id="ProtNLM"/>
    </source>
</evidence>
<dbReference type="RefSeq" id="WP_262069297.1">
    <property type="nucleotide sequence ID" value="NZ_JAMXOC010000012.1"/>
</dbReference>
<evidence type="ECO:0000313" key="2">
    <source>
        <dbReference type="Proteomes" id="UP001523565"/>
    </source>
</evidence>
<name>A0ABT1EL64_9FIRM</name>
<sequence length="141" mass="16577">MEIGRVQPIGRRHDGLCDAYNTARLLAKVQRQTALQLEFVPITSYYEQIESLSYSMEELITPELLAQIDSLEAEPELEEEMTCTQEEDWSLFRKGCGFIWGQEAVADENWHKILFRLEMRRLDMIDYLKALFVKDKLLEEN</sequence>
<gene>
    <name evidence="1" type="ORF">NK118_09140</name>
</gene>
<accession>A0ABT1EL64</accession>
<organism evidence="1 2">
    <name type="scientific">Ohessyouella blattaphilus</name>
    <dbReference type="NCBI Taxonomy" id="2949333"/>
    <lineage>
        <taxon>Bacteria</taxon>
        <taxon>Bacillati</taxon>
        <taxon>Bacillota</taxon>
        <taxon>Clostridia</taxon>
        <taxon>Lachnospirales</taxon>
        <taxon>Lachnospiraceae</taxon>
        <taxon>Ohessyouella</taxon>
    </lineage>
</organism>
<protein>
    <recommendedName>
        <fullName evidence="3">Exonuclease domain-containing protein</fullName>
    </recommendedName>
</protein>